<dbReference type="AlphaFoldDB" id="A0A9P1KDJ5"/>
<keyword evidence="2" id="KW-1185">Reference proteome</keyword>
<reference evidence="1 2" key="1">
    <citation type="submission" date="2014-02" db="EMBL/GenBank/DDBJ databases">
        <authorList>
            <person name="Genoscope - CEA"/>
        </authorList>
    </citation>
    <scope>NUCLEOTIDE SEQUENCE [LARGE SCALE GENOMIC DNA]</scope>
    <source>
        <strain evidence="1 2">PCC 8005</strain>
    </source>
</reference>
<sequence length="148" mass="16548">MEHIANILPNVIPHINTAQNGLYPLVENAIFTSAISLDRLPYAVRWHIPAKKYSQAKGWLEELTRPAGGHNATFSHGNWWSPVTKTWVKEPIVLVKSYMTAAVLDQHLGAMLRGSYRMGRTLGEEAIALEILSHNIMLVIPTDTRISP</sequence>
<proteinExistence type="predicted"/>
<protein>
    <submittedName>
        <fullName evidence="1">Uncharacterized protein</fullName>
    </submittedName>
</protein>
<dbReference type="RefSeq" id="WP_006621002.1">
    <property type="nucleotide sequence ID" value="NZ_FO818640.1"/>
</dbReference>
<dbReference type="Proteomes" id="UP000032946">
    <property type="component" value="Chromosome"/>
</dbReference>
<gene>
    <name evidence="1" type="ORF">ARTHRO_11399</name>
</gene>
<evidence type="ECO:0000313" key="1">
    <source>
        <dbReference type="EMBL" id="CDM93726.1"/>
    </source>
</evidence>
<organism evidence="1 2">
    <name type="scientific">Limnospira indica PCC 8005</name>
    <dbReference type="NCBI Taxonomy" id="376219"/>
    <lineage>
        <taxon>Bacteria</taxon>
        <taxon>Bacillati</taxon>
        <taxon>Cyanobacteriota</taxon>
        <taxon>Cyanophyceae</taxon>
        <taxon>Oscillatoriophycideae</taxon>
        <taxon>Oscillatoriales</taxon>
        <taxon>Sirenicapillariaceae</taxon>
        <taxon>Limnospira</taxon>
    </lineage>
</organism>
<evidence type="ECO:0000313" key="2">
    <source>
        <dbReference type="Proteomes" id="UP000032946"/>
    </source>
</evidence>
<accession>A0A9P1KDJ5</accession>
<dbReference type="EMBL" id="FO818640">
    <property type="protein sequence ID" value="CDM93726.1"/>
    <property type="molecule type" value="Genomic_DNA"/>
</dbReference>
<name>A0A9P1KDJ5_9CYAN</name>